<protein>
    <recommendedName>
        <fullName evidence="2">VanZ-like domain-containing protein</fullName>
    </recommendedName>
</protein>
<proteinExistence type="predicted"/>
<accession>A0A075HQA5</accession>
<feature type="domain" description="VanZ-like" evidence="2">
    <location>
        <begin position="22"/>
        <end position="136"/>
    </location>
</feature>
<reference evidence="3" key="1">
    <citation type="journal article" date="2014" name="Genome Biol. Evol.">
        <title>Pangenome evidence for extensive interdomain horizontal transfer affecting lineage core and shell genes in uncultured planktonic thaumarchaeota and euryarchaeota.</title>
        <authorList>
            <person name="Deschamps P."/>
            <person name="Zivanovic Y."/>
            <person name="Moreira D."/>
            <person name="Rodriguez-Valera F."/>
            <person name="Lopez-Garcia P."/>
        </authorList>
    </citation>
    <scope>NUCLEOTIDE SEQUENCE</scope>
</reference>
<organism evidence="3">
    <name type="scientific">uncultured marine thaumarchaeote KM3_78_A04</name>
    <dbReference type="NCBI Taxonomy" id="1456289"/>
    <lineage>
        <taxon>Archaea</taxon>
        <taxon>Nitrososphaerota</taxon>
        <taxon>environmental samples</taxon>
    </lineage>
</organism>
<dbReference type="AlphaFoldDB" id="A0A075HQA5"/>
<feature type="transmembrane region" description="Helical" evidence="1">
    <location>
        <begin position="89"/>
        <end position="105"/>
    </location>
</feature>
<evidence type="ECO:0000256" key="1">
    <source>
        <dbReference type="SAM" id="Phobius"/>
    </source>
</evidence>
<feature type="transmembrane region" description="Helical" evidence="1">
    <location>
        <begin position="62"/>
        <end position="82"/>
    </location>
</feature>
<evidence type="ECO:0000313" key="3">
    <source>
        <dbReference type="EMBL" id="AIF17570.1"/>
    </source>
</evidence>
<keyword evidence="1" id="KW-0472">Membrane</keyword>
<evidence type="ECO:0000259" key="2">
    <source>
        <dbReference type="Pfam" id="PF04892"/>
    </source>
</evidence>
<dbReference type="EMBL" id="KF901086">
    <property type="protein sequence ID" value="AIF17570.1"/>
    <property type="molecule type" value="Genomic_DNA"/>
</dbReference>
<dbReference type="Pfam" id="PF04892">
    <property type="entry name" value="VanZ"/>
    <property type="match status" value="1"/>
</dbReference>
<keyword evidence="1" id="KW-0812">Transmembrane</keyword>
<feature type="transmembrane region" description="Helical" evidence="1">
    <location>
        <begin position="125"/>
        <end position="145"/>
    </location>
</feature>
<name>A0A075HQA5_9ARCH</name>
<keyword evidence="1" id="KW-1133">Transmembrane helix</keyword>
<dbReference type="NCBIfam" id="NF037970">
    <property type="entry name" value="vanZ_1"/>
    <property type="match status" value="1"/>
</dbReference>
<sequence>MLLYRHLILGRWFWRFWFSSTVVAWMLLIFYLSSMSQDEIGPGGTFQVEPAASIGRVIPSQLVHLILYSVLAWLMQATLHSFSNSTSRILPWAFVSAALAILYGVSDEFHQSFIDGRFASVSDVLWNAFGALAAAGTLGYLIYIWPWMRGQRAKWPFLRRASSVPEP</sequence>
<feature type="transmembrane region" description="Helical" evidence="1">
    <location>
        <begin position="12"/>
        <end position="32"/>
    </location>
</feature>
<dbReference type="InterPro" id="IPR006976">
    <property type="entry name" value="VanZ-like"/>
</dbReference>